<dbReference type="AlphaFoldDB" id="B9RCX2"/>
<gene>
    <name evidence="1" type="ORF">RCOM_1621760</name>
</gene>
<name>B9RCX2_RICCO</name>
<keyword evidence="2" id="KW-1185">Reference proteome</keyword>
<accession>B9RCX2</accession>
<dbReference type="EMBL" id="EQ973775">
    <property type="protein sequence ID" value="EEF50789.1"/>
    <property type="molecule type" value="Genomic_DNA"/>
</dbReference>
<evidence type="ECO:0000313" key="1">
    <source>
        <dbReference type="EMBL" id="EEF50789.1"/>
    </source>
</evidence>
<protein>
    <submittedName>
        <fullName evidence="1">Uncharacterized protein</fullName>
    </submittedName>
</protein>
<dbReference type="Proteomes" id="UP000008311">
    <property type="component" value="Unassembled WGS sequence"/>
</dbReference>
<reference evidence="2" key="1">
    <citation type="journal article" date="2010" name="Nat. Biotechnol.">
        <title>Draft genome sequence of the oilseed species Ricinus communis.</title>
        <authorList>
            <person name="Chan A.P."/>
            <person name="Crabtree J."/>
            <person name="Zhao Q."/>
            <person name="Lorenzi H."/>
            <person name="Orvis J."/>
            <person name="Puiu D."/>
            <person name="Melake-Berhan A."/>
            <person name="Jones K.M."/>
            <person name="Redman J."/>
            <person name="Chen G."/>
            <person name="Cahoon E.B."/>
            <person name="Gedil M."/>
            <person name="Stanke M."/>
            <person name="Haas B.J."/>
            <person name="Wortman J.R."/>
            <person name="Fraser-Liggett C.M."/>
            <person name="Ravel J."/>
            <person name="Rabinowicz P.D."/>
        </authorList>
    </citation>
    <scope>NUCLEOTIDE SEQUENCE [LARGE SCALE GENOMIC DNA]</scope>
    <source>
        <strain evidence="2">cv. Hale</strain>
    </source>
</reference>
<dbReference type="InParanoid" id="B9RCX2"/>
<evidence type="ECO:0000313" key="2">
    <source>
        <dbReference type="Proteomes" id="UP000008311"/>
    </source>
</evidence>
<proteinExistence type="predicted"/>
<sequence length="99" mass="11425">MAMTTPILCYFMKIVVLIWIKKKVYFSSGTWVLWSPCTQEYQRLPAPDQEAYHEALGFGYDCSTQLYKVVRAPSRLQILNIAASSGWFTAKCKFSLERC</sequence>
<organism evidence="1 2">
    <name type="scientific">Ricinus communis</name>
    <name type="common">Castor bean</name>
    <dbReference type="NCBI Taxonomy" id="3988"/>
    <lineage>
        <taxon>Eukaryota</taxon>
        <taxon>Viridiplantae</taxon>
        <taxon>Streptophyta</taxon>
        <taxon>Embryophyta</taxon>
        <taxon>Tracheophyta</taxon>
        <taxon>Spermatophyta</taxon>
        <taxon>Magnoliopsida</taxon>
        <taxon>eudicotyledons</taxon>
        <taxon>Gunneridae</taxon>
        <taxon>Pentapetalae</taxon>
        <taxon>rosids</taxon>
        <taxon>fabids</taxon>
        <taxon>Malpighiales</taxon>
        <taxon>Euphorbiaceae</taxon>
        <taxon>Acalyphoideae</taxon>
        <taxon>Acalypheae</taxon>
        <taxon>Ricinus</taxon>
    </lineage>
</organism>